<dbReference type="OrthoDB" id="10248496at2759"/>
<dbReference type="EMBL" id="VDLU01000004">
    <property type="protein sequence ID" value="TNJ26967.1"/>
    <property type="molecule type" value="Genomic_DNA"/>
</dbReference>
<organism evidence="2 3">
    <name type="scientific">Giardia muris</name>
    <dbReference type="NCBI Taxonomy" id="5742"/>
    <lineage>
        <taxon>Eukaryota</taxon>
        <taxon>Metamonada</taxon>
        <taxon>Diplomonadida</taxon>
        <taxon>Hexamitidae</taxon>
        <taxon>Giardiinae</taxon>
        <taxon>Giardia</taxon>
    </lineage>
</organism>
<feature type="domain" description="Hom-end-associated Hint" evidence="1">
    <location>
        <begin position="5"/>
        <end position="437"/>
    </location>
</feature>
<keyword evidence="2" id="KW-0378">Hydrolase</keyword>
<accession>A0A4Z1T1W3</accession>
<keyword evidence="2" id="KW-0255">Endonuclease</keyword>
<proteinExistence type="predicted"/>
<dbReference type="VEuPathDB" id="GiardiaDB:GMRT_15094"/>
<evidence type="ECO:0000313" key="3">
    <source>
        <dbReference type="Proteomes" id="UP000315496"/>
    </source>
</evidence>
<gene>
    <name evidence="2" type="ORF">GMRT_15094</name>
</gene>
<dbReference type="GO" id="GO:0004519">
    <property type="term" value="F:endonuclease activity"/>
    <property type="evidence" value="ECO:0007669"/>
    <property type="project" value="UniProtKB-KW"/>
</dbReference>
<evidence type="ECO:0000313" key="2">
    <source>
        <dbReference type="EMBL" id="TNJ26967.1"/>
    </source>
</evidence>
<evidence type="ECO:0000259" key="1">
    <source>
        <dbReference type="Pfam" id="PF05203"/>
    </source>
</evidence>
<dbReference type="SUPFAM" id="SSF51294">
    <property type="entry name" value="Hedgehog/intein (Hint) domain"/>
    <property type="match status" value="1"/>
</dbReference>
<reference evidence="2 3" key="1">
    <citation type="submission" date="2019-05" db="EMBL/GenBank/DDBJ databases">
        <title>The compact genome of Giardia muris reveals important steps in the evolution of intestinal protozoan parasites.</title>
        <authorList>
            <person name="Xu F."/>
            <person name="Jimenez-Gonzalez A."/>
            <person name="Einarsson E."/>
            <person name="Astvaldsson A."/>
            <person name="Peirasmaki D."/>
            <person name="Eckmann L."/>
            <person name="Andersson J.O."/>
            <person name="Svard S.G."/>
            <person name="Jerlstrom-Hultqvist J."/>
        </authorList>
    </citation>
    <scope>NUCLEOTIDE SEQUENCE [LARGE SCALE GENOMIC DNA]</scope>
    <source>
        <strain evidence="2 3">Roberts-Thomson</strain>
    </source>
</reference>
<dbReference type="GO" id="GO:0030908">
    <property type="term" value="P:protein splicing"/>
    <property type="evidence" value="ECO:0007669"/>
    <property type="project" value="InterPro"/>
</dbReference>
<dbReference type="AlphaFoldDB" id="A0A4Z1T1W3"/>
<keyword evidence="3" id="KW-1185">Reference proteome</keyword>
<protein>
    <submittedName>
        <fullName evidence="2">Homing endonuclease</fullName>
    </submittedName>
</protein>
<dbReference type="Pfam" id="PF05203">
    <property type="entry name" value="Hom_end_hint"/>
    <property type="match status" value="1"/>
</dbReference>
<dbReference type="InterPro" id="IPR007868">
    <property type="entry name" value="Hom_end_hint"/>
</dbReference>
<name>A0A4Z1T1W3_GIAMU</name>
<keyword evidence="2" id="KW-0540">Nuclease</keyword>
<comment type="caution">
    <text evidence="2">The sequence shown here is derived from an EMBL/GenBank/DDBJ whole genome shotgun (WGS) entry which is preliminary data.</text>
</comment>
<dbReference type="Proteomes" id="UP000315496">
    <property type="component" value="Chromosome 4"/>
</dbReference>
<dbReference type="InterPro" id="IPR036844">
    <property type="entry name" value="Hint_dom_sf"/>
</dbReference>
<sequence length="439" mass="48974">MPRGFVKGTNVRTYVGELKPVEGVVQGDVLMGDDGNTRTVRAARHGPSRVYTVTYSSYLDVKNDRSFTCGDDTVLVLVPDGNREHNRVISATPDNQYPVEFVEPIVDGAGVITGVEYRRKVFGQAEEALSYVDKSLPNFLYEVSISRFLQYDVKTQGMFKLVRPLLPIRFVDAVTAIQNDTKAEVDVLKTFEVRSTDMPWLCGLYLVTGVGVDEKTFRFHLKELHTNVLIEVKRIFECLGSYYKLEIDEATGNYSVTFLGTDSRTDYFKKFMTSFGLYDAGSRRYTKDRLSKAVYLESFSRIRGPFLAGILDGSSGYGLSDINHGLECYVRGITHPSTRATIADLARSCSLSAVIDEQDGSITLAGGMLFRVPCVATIPKDFPGLVSLTSYPNPDGTSVLLGMPMPFTIREKGTEECYSFELQEQNKRCLLEEYTVVNV</sequence>
<dbReference type="Gene3D" id="2.170.16.10">
    <property type="entry name" value="Hedgehog/Intein (Hint) domain"/>
    <property type="match status" value="1"/>
</dbReference>